<gene>
    <name evidence="1" type="primary">g062</name>
</gene>
<dbReference type="Proteomes" id="UP000241364">
    <property type="component" value="Chromosome i"/>
</dbReference>
<dbReference type="EMBL" id="LT960552">
    <property type="protein sequence ID" value="SOK58870.1"/>
    <property type="molecule type" value="Genomic_DNA"/>
</dbReference>
<protein>
    <submittedName>
        <fullName evidence="1">Uncharacterized protein</fullName>
    </submittedName>
</protein>
<proteinExistence type="predicted"/>
<accession>A0A2C9CYE2</accession>
<evidence type="ECO:0000313" key="2">
    <source>
        <dbReference type="Proteomes" id="UP000241364"/>
    </source>
</evidence>
<evidence type="ECO:0000313" key="1">
    <source>
        <dbReference type="EMBL" id="SOK58870.1"/>
    </source>
</evidence>
<sequence length="52" mass="6297">MWYLEISIDNSETSYEVMFTGLYHTEQEAKKESSEWFRGLKIIKFVPIYTKE</sequence>
<reference evidence="2" key="1">
    <citation type="submission" date="2017-10" db="EMBL/GenBank/DDBJ databases">
        <authorList>
            <person name="Skurnik M."/>
        </authorList>
    </citation>
    <scope>NUCLEOTIDE SEQUENCE [LARGE SCALE GENOMIC DNA]</scope>
    <source>
        <strain evidence="2">fHe-Yen9-03</strain>
    </source>
</reference>
<name>A0A2C9CYE2_9CAUD</name>
<organism evidence="1 2">
    <name type="scientific">Yersinia phage fHe-Yen9-03</name>
    <dbReference type="NCBI Taxonomy" id="2052743"/>
    <lineage>
        <taxon>Viruses</taxon>
        <taxon>Duplodnaviria</taxon>
        <taxon>Heunggongvirae</taxon>
        <taxon>Uroviricota</taxon>
        <taxon>Caudoviricetes</taxon>
        <taxon>Eneladusvirus</taxon>
        <taxon>Eneladusvirus Yen904</taxon>
    </lineage>
</organism>